<feature type="region of interest" description="Disordered" evidence="1">
    <location>
        <begin position="337"/>
        <end position="357"/>
    </location>
</feature>
<dbReference type="GeneID" id="19164310"/>
<name>W9YPL7_9EURO</name>
<dbReference type="Pfam" id="PF11951">
    <property type="entry name" value="Fungal_trans_2"/>
    <property type="match status" value="1"/>
</dbReference>
<dbReference type="STRING" id="1182542.W9YPL7"/>
<evidence type="ECO:0000313" key="3">
    <source>
        <dbReference type="Proteomes" id="UP000019478"/>
    </source>
</evidence>
<evidence type="ECO:0000256" key="1">
    <source>
        <dbReference type="SAM" id="MobiDB-lite"/>
    </source>
</evidence>
<dbReference type="EMBL" id="AMGY01000001">
    <property type="protein sequence ID" value="EXJ91620.1"/>
    <property type="molecule type" value="Genomic_DNA"/>
</dbReference>
<dbReference type="eggNOG" id="ENOG502RFI6">
    <property type="taxonomic scope" value="Eukaryota"/>
</dbReference>
<organism evidence="2 3">
    <name type="scientific">Capronia epimyces CBS 606.96</name>
    <dbReference type="NCBI Taxonomy" id="1182542"/>
    <lineage>
        <taxon>Eukaryota</taxon>
        <taxon>Fungi</taxon>
        <taxon>Dikarya</taxon>
        <taxon>Ascomycota</taxon>
        <taxon>Pezizomycotina</taxon>
        <taxon>Eurotiomycetes</taxon>
        <taxon>Chaetothyriomycetidae</taxon>
        <taxon>Chaetothyriales</taxon>
        <taxon>Herpotrichiellaceae</taxon>
        <taxon>Capronia</taxon>
    </lineage>
</organism>
<feature type="region of interest" description="Disordered" evidence="1">
    <location>
        <begin position="1"/>
        <end position="36"/>
    </location>
</feature>
<proteinExistence type="predicted"/>
<comment type="caution">
    <text evidence="2">The sequence shown here is derived from an EMBL/GenBank/DDBJ whole genome shotgun (WGS) entry which is preliminary data.</text>
</comment>
<dbReference type="HOGENOM" id="CLU_032227_3_0_1"/>
<accession>W9YPL7</accession>
<feature type="compositionally biased region" description="Basic and acidic residues" evidence="1">
    <location>
        <begin position="1"/>
        <end position="14"/>
    </location>
</feature>
<dbReference type="InterPro" id="IPR021858">
    <property type="entry name" value="Fun_TF"/>
</dbReference>
<dbReference type="RefSeq" id="XP_007728510.1">
    <property type="nucleotide sequence ID" value="XM_007730320.1"/>
</dbReference>
<keyword evidence="3" id="KW-1185">Reference proteome</keyword>
<evidence type="ECO:0008006" key="4">
    <source>
        <dbReference type="Google" id="ProtNLM"/>
    </source>
</evidence>
<dbReference type="Proteomes" id="UP000019478">
    <property type="component" value="Unassembled WGS sequence"/>
</dbReference>
<protein>
    <recommendedName>
        <fullName evidence="4">Transcription factor domain-containing protein</fullName>
    </recommendedName>
</protein>
<gene>
    <name evidence="2" type="ORF">A1O3_00170</name>
</gene>
<dbReference type="AlphaFoldDB" id="W9YPL7"/>
<reference evidence="2 3" key="1">
    <citation type="submission" date="2013-03" db="EMBL/GenBank/DDBJ databases">
        <title>The Genome Sequence of Capronia epimyces CBS 606.96.</title>
        <authorList>
            <consortium name="The Broad Institute Genomics Platform"/>
            <person name="Cuomo C."/>
            <person name="de Hoog S."/>
            <person name="Gorbushina A."/>
            <person name="Walker B."/>
            <person name="Young S.K."/>
            <person name="Zeng Q."/>
            <person name="Gargeya S."/>
            <person name="Fitzgerald M."/>
            <person name="Haas B."/>
            <person name="Abouelleil A."/>
            <person name="Allen A.W."/>
            <person name="Alvarado L."/>
            <person name="Arachchi H.M."/>
            <person name="Berlin A.M."/>
            <person name="Chapman S.B."/>
            <person name="Gainer-Dewar J."/>
            <person name="Goldberg J."/>
            <person name="Griggs A."/>
            <person name="Gujja S."/>
            <person name="Hansen M."/>
            <person name="Howarth C."/>
            <person name="Imamovic A."/>
            <person name="Ireland A."/>
            <person name="Larimer J."/>
            <person name="McCowan C."/>
            <person name="Murphy C."/>
            <person name="Pearson M."/>
            <person name="Poon T.W."/>
            <person name="Priest M."/>
            <person name="Roberts A."/>
            <person name="Saif S."/>
            <person name="Shea T."/>
            <person name="Sisk P."/>
            <person name="Sykes S."/>
            <person name="Wortman J."/>
            <person name="Nusbaum C."/>
            <person name="Birren B."/>
        </authorList>
    </citation>
    <scope>NUCLEOTIDE SEQUENCE [LARGE SCALE GENOMIC DNA]</scope>
    <source>
        <strain evidence="2 3">CBS 606.96</strain>
    </source>
</reference>
<dbReference type="PANTHER" id="PTHR37540:SF5">
    <property type="entry name" value="TRANSCRIPTION FACTOR DOMAIN-CONTAINING PROTEIN"/>
    <property type="match status" value="1"/>
</dbReference>
<feature type="region of interest" description="Disordered" evidence="1">
    <location>
        <begin position="65"/>
        <end position="84"/>
    </location>
</feature>
<sequence>MPEADIQRKRDQGYKRVRWKRYGPSKPSPGANAGRFVYWHPVGSGRGRSEPPEGHDHFVYEAKGGRGQTSQSTAPIPSPVQRLPSNGTRVDPFVSLPINATECVKETMDYFVTICKGTNREVSVNPHLSLLLPFALKHSTLFESIIALCRASILLSSDRPAWEDAAFIRHRGNALAGLNIKLRSKDSTDDAALLTVSMLMTLEYIIGNQHGVHMHSEGLEKMLQLRGPLSQTDDPSMESDWIKFVKLGLTLLKSLGSFVKGQPPEVPECSPGYIKEAFEGFGLDLPLSYPEHPYVGELCTILSRLPNSLSDLCLKSRISTQMINLLASISAATALSSSQTSPDGMVDLPSAEESRPQKERREIMIQTLWSSLQRMYLTTTAAIESHFTSGLLAFMFQLRGFDPLSLFYDPILRNFIQTLRFHQTPSTPEERHCLIWTSVSVAGALALRTSPMPDSHTVMDYALESYSDARQWSLLEKILRGFFWTEKIGAHWKNVWELAMDRRLFLLRQRRTGHASLTSRLQGRPAAVVPQFAGEESSIRICPEQVRGHIAGAPKAMHEMTQAMGLCPFRS</sequence>
<dbReference type="OrthoDB" id="4158087at2759"/>
<evidence type="ECO:0000313" key="2">
    <source>
        <dbReference type="EMBL" id="EXJ91620.1"/>
    </source>
</evidence>
<dbReference type="PANTHER" id="PTHR37540">
    <property type="entry name" value="TRANSCRIPTION FACTOR (ACR-2), PUTATIVE-RELATED-RELATED"/>
    <property type="match status" value="1"/>
</dbReference>